<keyword evidence="1" id="KW-0378">Hydrolase</keyword>
<keyword evidence="5" id="KW-1185">Reference proteome</keyword>
<dbReference type="SUPFAM" id="SSF52768">
    <property type="entry name" value="Arginase/deacetylase"/>
    <property type="match status" value="1"/>
</dbReference>
<dbReference type="Proteomes" id="UP000006906">
    <property type="component" value="Chromosome 8"/>
</dbReference>
<dbReference type="Pfam" id="PF00850">
    <property type="entry name" value="Hist_deacetyl"/>
    <property type="match status" value="1"/>
</dbReference>
<dbReference type="Gene3D" id="3.40.800.20">
    <property type="entry name" value="Histone deacetylase domain"/>
    <property type="match status" value="1"/>
</dbReference>
<feature type="region of interest" description="Disordered" evidence="2">
    <location>
        <begin position="22"/>
        <end position="98"/>
    </location>
</feature>
<proteinExistence type="predicted"/>
<dbReference type="GO" id="GO:0004407">
    <property type="term" value="F:histone deacetylase activity"/>
    <property type="evidence" value="ECO:0000318"/>
    <property type="project" value="GO_Central"/>
</dbReference>
<name>A0A2K3DG98_CHLRE</name>
<feature type="compositionally biased region" description="Low complexity" evidence="2">
    <location>
        <begin position="48"/>
        <end position="81"/>
    </location>
</feature>
<evidence type="ECO:0000259" key="3">
    <source>
        <dbReference type="Pfam" id="PF00850"/>
    </source>
</evidence>
<dbReference type="InterPro" id="IPR000286">
    <property type="entry name" value="HDACs"/>
</dbReference>
<dbReference type="STRING" id="3055.A0A2K3DG98"/>
<dbReference type="GeneID" id="5729262"/>
<dbReference type="EMBL" id="CM008969">
    <property type="protein sequence ID" value="PNW79545.1"/>
    <property type="molecule type" value="Genomic_DNA"/>
</dbReference>
<dbReference type="InParanoid" id="A0A2K3DG98"/>
<dbReference type="CDD" id="cd09993">
    <property type="entry name" value="HDAC_classIV"/>
    <property type="match status" value="1"/>
</dbReference>
<dbReference type="ExpressionAtlas" id="A0A2K3DG98">
    <property type="expression patterns" value="baseline and differential"/>
</dbReference>
<dbReference type="GO" id="GO:0016787">
    <property type="term" value="F:hydrolase activity"/>
    <property type="evidence" value="ECO:0007669"/>
    <property type="project" value="UniProtKB-KW"/>
</dbReference>
<gene>
    <name evidence="4" type="ORF">CHLRE_08g358555v5</name>
</gene>
<evidence type="ECO:0000256" key="1">
    <source>
        <dbReference type="ARBA" id="ARBA00022801"/>
    </source>
</evidence>
<evidence type="ECO:0000313" key="4">
    <source>
        <dbReference type="EMBL" id="PNW79545.1"/>
    </source>
</evidence>
<evidence type="ECO:0000256" key="2">
    <source>
        <dbReference type="SAM" id="MobiDB-lite"/>
    </source>
</evidence>
<dbReference type="OMA" id="HHAFAGH"/>
<dbReference type="Gramene" id="PNW79545">
    <property type="protein sequence ID" value="PNW79545"/>
    <property type="gene ID" value="CHLRE_08g358555v5"/>
</dbReference>
<dbReference type="KEGG" id="cre:CHLRE_08g358555v5"/>
<dbReference type="PRINTS" id="PR01270">
    <property type="entry name" value="HDASUPER"/>
</dbReference>
<dbReference type="InterPro" id="IPR023696">
    <property type="entry name" value="Ureohydrolase_dom_sf"/>
</dbReference>
<reference evidence="4 5" key="1">
    <citation type="journal article" date="2007" name="Science">
        <title>The Chlamydomonas genome reveals the evolution of key animal and plant functions.</title>
        <authorList>
            <person name="Merchant S.S."/>
            <person name="Prochnik S.E."/>
            <person name="Vallon O."/>
            <person name="Harris E.H."/>
            <person name="Karpowicz S.J."/>
            <person name="Witman G.B."/>
            <person name="Terry A."/>
            <person name="Salamov A."/>
            <person name="Fritz-Laylin L.K."/>
            <person name="Marechal-Drouard L."/>
            <person name="Marshall W.F."/>
            <person name="Qu L.H."/>
            <person name="Nelson D.R."/>
            <person name="Sanderfoot A.A."/>
            <person name="Spalding M.H."/>
            <person name="Kapitonov V.V."/>
            <person name="Ren Q."/>
            <person name="Ferris P."/>
            <person name="Lindquist E."/>
            <person name="Shapiro H."/>
            <person name="Lucas S.M."/>
            <person name="Grimwood J."/>
            <person name="Schmutz J."/>
            <person name="Cardol P."/>
            <person name="Cerutti H."/>
            <person name="Chanfreau G."/>
            <person name="Chen C.L."/>
            <person name="Cognat V."/>
            <person name="Croft M.T."/>
            <person name="Dent R."/>
            <person name="Dutcher S."/>
            <person name="Fernandez E."/>
            <person name="Fukuzawa H."/>
            <person name="Gonzalez-Ballester D."/>
            <person name="Gonzalez-Halphen D."/>
            <person name="Hallmann A."/>
            <person name="Hanikenne M."/>
            <person name="Hippler M."/>
            <person name="Inwood W."/>
            <person name="Jabbari K."/>
            <person name="Kalanon M."/>
            <person name="Kuras R."/>
            <person name="Lefebvre P.A."/>
            <person name="Lemaire S.D."/>
            <person name="Lobanov A.V."/>
            <person name="Lohr M."/>
            <person name="Manuell A."/>
            <person name="Meier I."/>
            <person name="Mets L."/>
            <person name="Mittag M."/>
            <person name="Mittelmeier T."/>
            <person name="Moroney J.V."/>
            <person name="Moseley J."/>
            <person name="Napoli C."/>
            <person name="Nedelcu A.M."/>
            <person name="Niyogi K."/>
            <person name="Novoselov S.V."/>
            <person name="Paulsen I.T."/>
            <person name="Pazour G."/>
            <person name="Purton S."/>
            <person name="Ral J.P."/>
            <person name="Riano-Pachon D.M."/>
            <person name="Riekhof W."/>
            <person name="Rymarquis L."/>
            <person name="Schroda M."/>
            <person name="Stern D."/>
            <person name="Umen J."/>
            <person name="Willows R."/>
            <person name="Wilson N."/>
            <person name="Zimmer S.L."/>
            <person name="Allmer J."/>
            <person name="Balk J."/>
            <person name="Bisova K."/>
            <person name="Chen C.J."/>
            <person name="Elias M."/>
            <person name="Gendler K."/>
            <person name="Hauser C."/>
            <person name="Lamb M.R."/>
            <person name="Ledford H."/>
            <person name="Long J.C."/>
            <person name="Minagawa J."/>
            <person name="Page M.D."/>
            <person name="Pan J."/>
            <person name="Pootakham W."/>
            <person name="Roje S."/>
            <person name="Rose A."/>
            <person name="Stahlberg E."/>
            <person name="Terauchi A.M."/>
            <person name="Yang P."/>
            <person name="Ball S."/>
            <person name="Bowler C."/>
            <person name="Dieckmann C.L."/>
            <person name="Gladyshev V.N."/>
            <person name="Green P."/>
            <person name="Jorgensen R."/>
            <person name="Mayfield S."/>
            <person name="Mueller-Roeber B."/>
            <person name="Rajamani S."/>
            <person name="Sayre R.T."/>
            <person name="Brokstein P."/>
            <person name="Dubchak I."/>
            <person name="Goodstein D."/>
            <person name="Hornick L."/>
            <person name="Huang Y.W."/>
            <person name="Jhaveri J."/>
            <person name="Luo Y."/>
            <person name="Martinez D."/>
            <person name="Ngau W.C."/>
            <person name="Otillar B."/>
            <person name="Poliakov A."/>
            <person name="Porter A."/>
            <person name="Szajkowski L."/>
            <person name="Werner G."/>
            <person name="Zhou K."/>
            <person name="Grigoriev I.V."/>
            <person name="Rokhsar D.S."/>
            <person name="Grossman A.R."/>
        </authorList>
    </citation>
    <scope>NUCLEOTIDE SEQUENCE [LARGE SCALE GENOMIC DNA]</scope>
    <source>
        <strain evidence="5">CC-503</strain>
    </source>
</reference>
<sequence length="446" mass="47662">MRGVASDSLRASLRRTSARCLAHARAPFSPRPSHAAPSPSLRTPAHGSSSTATAAAAYGTASSNSSSSSSTSSSSSSSTHTDGSPVLEIPDTVGPPPPAPGPGVMVAYYADHWKVPLPEGHRFPMLKYAATRAALQQDGSLEGRLALRPAAPAALEDLALVHCRQYVERFRLNAMTEPEMRNVGFPWSPQLVGRTFSSCGGTVAATHLVMQQGRGIAGNIAGGTHHAFRDRGEGFCVFNDIAVAARVAMRDYGLDSILVLDLDVHQGNGTADLFQGEPRVTTFDMFGDKNYPWKTRRRNTHDLPLPDDTGDEEYLGLLRSWLPRLLADHRPQLILFQAGVDALKGDSFGRLGLSRGGLLARNNLVYGTALEAGVPLVVTMGGGYTRPMDASVACHTDVYRTAAYRLSAWEQQRQQQQQQQQQRVEGRGARAEAAAAAAAAASSGQH</sequence>
<dbReference type="GO" id="GO:0040029">
    <property type="term" value="P:epigenetic regulation of gene expression"/>
    <property type="evidence" value="ECO:0000318"/>
    <property type="project" value="GO_Central"/>
</dbReference>
<organism evidence="4 5">
    <name type="scientific">Chlamydomonas reinhardtii</name>
    <name type="common">Chlamydomonas smithii</name>
    <dbReference type="NCBI Taxonomy" id="3055"/>
    <lineage>
        <taxon>Eukaryota</taxon>
        <taxon>Viridiplantae</taxon>
        <taxon>Chlorophyta</taxon>
        <taxon>core chlorophytes</taxon>
        <taxon>Chlorophyceae</taxon>
        <taxon>CS clade</taxon>
        <taxon>Chlamydomonadales</taxon>
        <taxon>Chlamydomonadaceae</taxon>
        <taxon>Chlamydomonas</taxon>
    </lineage>
</organism>
<dbReference type="OrthoDB" id="437693at2759"/>
<feature type="domain" description="Histone deacetylase" evidence="3">
    <location>
        <begin position="125"/>
        <end position="388"/>
    </location>
</feature>
<dbReference type="PANTHER" id="PTHR10625">
    <property type="entry name" value="HISTONE DEACETYLASE HDAC1-RELATED"/>
    <property type="match status" value="1"/>
</dbReference>
<accession>A0A2K3DG98</accession>
<dbReference type="InterPro" id="IPR037138">
    <property type="entry name" value="His_deacetylse_dom_sf"/>
</dbReference>
<dbReference type="InterPro" id="IPR044150">
    <property type="entry name" value="HDAC_classIV"/>
</dbReference>
<dbReference type="PANTHER" id="PTHR10625:SF19">
    <property type="entry name" value="HISTONE DEACETYLASE 12"/>
    <property type="match status" value="1"/>
</dbReference>
<dbReference type="AlphaFoldDB" id="A0A2K3DG98"/>
<dbReference type="InterPro" id="IPR023801">
    <property type="entry name" value="His_deacetylse_dom"/>
</dbReference>
<feature type="compositionally biased region" description="Low complexity" evidence="2">
    <location>
        <begin position="22"/>
        <end position="40"/>
    </location>
</feature>
<dbReference type="RefSeq" id="XP_042921739.1">
    <property type="nucleotide sequence ID" value="XM_043064738.1"/>
</dbReference>
<protein>
    <recommendedName>
        <fullName evidence="3">Histone deacetylase domain-containing protein</fullName>
    </recommendedName>
</protein>
<evidence type="ECO:0000313" key="5">
    <source>
        <dbReference type="Proteomes" id="UP000006906"/>
    </source>
</evidence>